<dbReference type="AlphaFoldDB" id="A0A4W5LC58"/>
<name>A0A4W5LC58_9TELE</name>
<feature type="transmembrane region" description="Helical" evidence="2">
    <location>
        <begin position="12"/>
        <end position="33"/>
    </location>
</feature>
<dbReference type="Ensembl" id="ENSHHUT00000024162.1">
    <property type="protein sequence ID" value="ENSHHUP00000023284.1"/>
    <property type="gene ID" value="ENSHHUG00000014532.1"/>
</dbReference>
<dbReference type="Pfam" id="PF03039">
    <property type="entry name" value="IL12"/>
    <property type="match status" value="1"/>
</dbReference>
<comment type="subunit">
    <text evidence="1">Heterodimer with IL12B; disulfide-linked. The heterodimer is known as interleukin IL-12.</text>
</comment>
<protein>
    <recommendedName>
        <fullName evidence="1">Interleukin-12 subunit alpha</fullName>
        <shortName evidence="1">IL-12A</shortName>
    </recommendedName>
</protein>
<dbReference type="InterPro" id="IPR004281">
    <property type="entry name" value="IL-12_alpha"/>
</dbReference>
<keyword evidence="2" id="KW-0472">Membrane</keyword>
<keyword evidence="1" id="KW-1015">Disulfide bond</keyword>
<dbReference type="GO" id="GO:0008083">
    <property type="term" value="F:growth factor activity"/>
    <property type="evidence" value="ECO:0007669"/>
    <property type="project" value="UniProtKB-KW"/>
</dbReference>
<reference evidence="3" key="2">
    <citation type="submission" date="2025-08" db="UniProtKB">
        <authorList>
            <consortium name="Ensembl"/>
        </authorList>
    </citation>
    <scope>IDENTIFICATION</scope>
</reference>
<keyword evidence="2" id="KW-1133">Transmembrane helix</keyword>
<gene>
    <name evidence="1" type="primary">IL12A</name>
</gene>
<sequence length="243" mass="27477">MRILQNHPKIIVILLTNVFVLKVLVLSLCSILFLNLSDFVPWLLLAALTCSLWHVNMSSPVVLRNRPITDNCLTTAQTLLWNITEALAQEHLFKGINCTDQGMELNTRTQTVQVCAPKTKSTQQHSTCSRETNVKFDQDKCLRNIEEDLRCYSDMLQAIDRKLLGPNVLQNLGEIKENCFSSSLLGVWSSQQDTQGCRPTQGTANQNSFDERVHLCKVLKGLQVRTITINRIIGYIHAGEHNM</sequence>
<dbReference type="GO" id="GO:0006955">
    <property type="term" value="P:immune response"/>
    <property type="evidence" value="ECO:0007669"/>
    <property type="project" value="InterPro"/>
</dbReference>
<dbReference type="Proteomes" id="UP000314982">
    <property type="component" value="Unassembled WGS sequence"/>
</dbReference>
<evidence type="ECO:0000256" key="1">
    <source>
        <dbReference type="RuleBase" id="RU363133"/>
    </source>
</evidence>
<dbReference type="GO" id="GO:0005143">
    <property type="term" value="F:interleukin-12 receptor binding"/>
    <property type="evidence" value="ECO:0007669"/>
    <property type="project" value="InterPro"/>
</dbReference>
<dbReference type="GO" id="GO:0005125">
    <property type="term" value="F:cytokine activity"/>
    <property type="evidence" value="ECO:0007669"/>
    <property type="project" value="UniProtKB-KW"/>
</dbReference>
<evidence type="ECO:0000313" key="4">
    <source>
        <dbReference type="Proteomes" id="UP000314982"/>
    </source>
</evidence>
<dbReference type="GeneTree" id="ENSGT00390000016906"/>
<dbReference type="GO" id="GO:0005615">
    <property type="term" value="C:extracellular space"/>
    <property type="evidence" value="ECO:0007669"/>
    <property type="project" value="UniProtKB-KW"/>
</dbReference>
<keyword evidence="1" id="KW-0202">Cytokine</keyword>
<keyword evidence="1" id="KW-0339">Growth factor</keyword>
<comment type="similarity">
    <text evidence="1">Belongs to the IL-6 superfamily.</text>
</comment>
<evidence type="ECO:0000313" key="3">
    <source>
        <dbReference type="Ensembl" id="ENSHHUP00000023284.1"/>
    </source>
</evidence>
<comment type="subcellular location">
    <subcellularLocation>
        <location evidence="1">Secreted</location>
    </subcellularLocation>
</comment>
<keyword evidence="4" id="KW-1185">Reference proteome</keyword>
<evidence type="ECO:0000256" key="2">
    <source>
        <dbReference type="SAM" id="Phobius"/>
    </source>
</evidence>
<reference evidence="4" key="1">
    <citation type="submission" date="2018-06" db="EMBL/GenBank/DDBJ databases">
        <title>Genome assembly of Danube salmon.</title>
        <authorList>
            <person name="Macqueen D.J."/>
            <person name="Gundappa M.K."/>
        </authorList>
    </citation>
    <scope>NUCLEOTIDE SEQUENCE [LARGE SCALE GENOMIC DNA]</scope>
</reference>
<dbReference type="InterPro" id="IPR009079">
    <property type="entry name" value="4_helix_cytokine-like_core"/>
</dbReference>
<reference evidence="3" key="3">
    <citation type="submission" date="2025-09" db="UniProtKB">
        <authorList>
            <consortium name="Ensembl"/>
        </authorList>
    </citation>
    <scope>IDENTIFICATION</scope>
</reference>
<dbReference type="Gene3D" id="1.20.1250.10">
    <property type="match status" value="1"/>
</dbReference>
<organism evidence="3 4">
    <name type="scientific">Hucho hucho</name>
    <name type="common">huchen</name>
    <dbReference type="NCBI Taxonomy" id="62062"/>
    <lineage>
        <taxon>Eukaryota</taxon>
        <taxon>Metazoa</taxon>
        <taxon>Chordata</taxon>
        <taxon>Craniata</taxon>
        <taxon>Vertebrata</taxon>
        <taxon>Euteleostomi</taxon>
        <taxon>Actinopterygii</taxon>
        <taxon>Neopterygii</taxon>
        <taxon>Teleostei</taxon>
        <taxon>Protacanthopterygii</taxon>
        <taxon>Salmoniformes</taxon>
        <taxon>Salmonidae</taxon>
        <taxon>Salmoninae</taxon>
        <taxon>Hucho</taxon>
    </lineage>
</organism>
<dbReference type="SUPFAM" id="SSF47266">
    <property type="entry name" value="4-helical cytokines"/>
    <property type="match status" value="1"/>
</dbReference>
<accession>A0A4W5LC58</accession>
<proteinExistence type="inferred from homology"/>
<keyword evidence="2" id="KW-0812">Transmembrane</keyword>
<keyword evidence="1" id="KW-0964">Secreted</keyword>
<dbReference type="STRING" id="62062.ENSHHUP00000023284"/>
<feature type="transmembrane region" description="Helical" evidence="2">
    <location>
        <begin position="39"/>
        <end position="56"/>
    </location>
</feature>